<dbReference type="RefSeq" id="WP_163055664.1">
    <property type="nucleotide sequence ID" value="NZ_JAAGLI010000313.1"/>
</dbReference>
<dbReference type="PANTHER" id="PTHR35560">
    <property type="entry name" value="BLL0132 PROTEIN"/>
    <property type="match status" value="1"/>
</dbReference>
<dbReference type="EMBL" id="JAAGLI010000313">
    <property type="protein sequence ID" value="NEA23332.1"/>
    <property type="molecule type" value="Genomic_DNA"/>
</dbReference>
<keyword evidence="1" id="KW-0378">Hydrolase</keyword>
<sequence>MTFANQADIQHEAIGEIGDKVLITEGRKFAYFASGSLDDPDPRLREAVIVVHGALRNAADYYRSIKGAPHRMVIAPQFLTEDDVRGDEERAEYLHWGTEDWKGGLGRVSSFTVMDELLRRLEAFTGLLRVTIVGNSAGGQFVNRYAAVGRGPDDFAVPVRFVVANPSTYLYFDRDRRKGDTFLPHEDPEVDRWRYGFGSGVPDYVGGATSGADHFERYIGRDVVYLLGADDTDRGAALLEIHPAAEAQGATRVERGEIYHDYLRHKAQREVHALVRVPGVGHDAGQMFGSPQGREHIFDRDAGRTAGFGGGRVRIFGRYHRR</sequence>
<name>A0A6L9QDY0_9ACTN</name>
<reference evidence="1 2" key="1">
    <citation type="submission" date="2020-01" db="EMBL/GenBank/DDBJ databases">
        <title>Insect and environment-associated Actinomycetes.</title>
        <authorList>
            <person name="Currrie C."/>
            <person name="Chevrette M."/>
            <person name="Carlson C."/>
            <person name="Stubbendieck R."/>
            <person name="Wendt-Pienkowski E."/>
        </authorList>
    </citation>
    <scope>NUCLEOTIDE SEQUENCE [LARGE SCALE GENOMIC DNA]</scope>
    <source>
        <strain evidence="1 2">SID10258</strain>
    </source>
</reference>
<dbReference type="AlphaFoldDB" id="A0A6L9QDY0"/>
<dbReference type="Gene3D" id="3.40.50.1820">
    <property type="entry name" value="alpha/beta hydrolase"/>
    <property type="match status" value="1"/>
</dbReference>
<evidence type="ECO:0000313" key="2">
    <source>
        <dbReference type="Proteomes" id="UP000475532"/>
    </source>
</evidence>
<protein>
    <submittedName>
        <fullName evidence="1">Alpha/beta hydrolase</fullName>
    </submittedName>
</protein>
<dbReference type="Proteomes" id="UP000475532">
    <property type="component" value="Unassembled WGS sequence"/>
</dbReference>
<dbReference type="InterPro" id="IPR029058">
    <property type="entry name" value="AB_hydrolase_fold"/>
</dbReference>
<accession>A0A6L9QDY0</accession>
<gene>
    <name evidence="1" type="ORF">G3I70_12620</name>
</gene>
<organism evidence="1 2">
    <name type="scientific">Actinomadura bangladeshensis</name>
    <dbReference type="NCBI Taxonomy" id="453573"/>
    <lineage>
        <taxon>Bacteria</taxon>
        <taxon>Bacillati</taxon>
        <taxon>Actinomycetota</taxon>
        <taxon>Actinomycetes</taxon>
        <taxon>Streptosporangiales</taxon>
        <taxon>Thermomonosporaceae</taxon>
        <taxon>Actinomadura</taxon>
    </lineage>
</organism>
<dbReference type="SUPFAM" id="SSF53474">
    <property type="entry name" value="alpha/beta-Hydrolases"/>
    <property type="match status" value="1"/>
</dbReference>
<dbReference type="PANTHER" id="PTHR35560:SF3">
    <property type="entry name" value="PEPTIDASE S9 PROLYL OLIGOPEPTIDASE CATALYTIC DOMAIN-CONTAINING PROTEIN"/>
    <property type="match status" value="1"/>
</dbReference>
<comment type="caution">
    <text evidence="1">The sequence shown here is derived from an EMBL/GenBank/DDBJ whole genome shotgun (WGS) entry which is preliminary data.</text>
</comment>
<proteinExistence type="predicted"/>
<evidence type="ECO:0000313" key="1">
    <source>
        <dbReference type="EMBL" id="NEA23332.1"/>
    </source>
</evidence>
<dbReference type="GO" id="GO:0016787">
    <property type="term" value="F:hydrolase activity"/>
    <property type="evidence" value="ECO:0007669"/>
    <property type="project" value="UniProtKB-KW"/>
</dbReference>